<dbReference type="GO" id="GO:0046872">
    <property type="term" value="F:metal ion binding"/>
    <property type="evidence" value="ECO:0007669"/>
    <property type="project" value="UniProtKB-KW"/>
</dbReference>
<comment type="subcellular location">
    <subcellularLocation>
        <location evidence="3">Cytoplasm</location>
    </subcellularLocation>
</comment>
<keyword evidence="12" id="KW-0418">Kinase</keyword>
<comment type="function">
    <text evidence="17">Member of the two-component regulatory system NreB/NreC involved in the control of dissimilatory nitrate/nitrite reduction in response to oxygen. NreB functions as a direct oxygen sensor histidine kinase which is autophosphorylated, in the absence of oxygen, probably at the conserved histidine residue, and transfers its phosphate group probably to a conserved aspartate residue of NreC. NreB/NreC activates the expression of the nitrate (narGHJI) and nitrite (nir) reductase operons, as well as the putative nitrate transporter gene narT.</text>
</comment>
<dbReference type="Pfam" id="PF07730">
    <property type="entry name" value="HisKA_3"/>
    <property type="match status" value="1"/>
</dbReference>
<keyword evidence="6" id="KW-0004">4Fe-4S</keyword>
<dbReference type="InterPro" id="IPR003594">
    <property type="entry name" value="HATPase_dom"/>
</dbReference>
<dbReference type="PROSITE" id="PS50005">
    <property type="entry name" value="TPR"/>
    <property type="match status" value="1"/>
</dbReference>
<dbReference type="PANTHER" id="PTHR24421:SF10">
    <property type="entry name" value="NITRATE_NITRITE SENSOR PROTEIN NARQ"/>
    <property type="match status" value="1"/>
</dbReference>
<keyword evidence="13" id="KW-0067">ATP-binding</keyword>
<evidence type="ECO:0000256" key="8">
    <source>
        <dbReference type="ARBA" id="ARBA00022553"/>
    </source>
</evidence>
<evidence type="ECO:0000256" key="9">
    <source>
        <dbReference type="ARBA" id="ARBA00022679"/>
    </source>
</evidence>
<feature type="signal peptide" evidence="21">
    <location>
        <begin position="1"/>
        <end position="19"/>
    </location>
</feature>
<evidence type="ECO:0000259" key="22">
    <source>
        <dbReference type="PROSITE" id="PS50109"/>
    </source>
</evidence>
<protein>
    <recommendedName>
        <fullName evidence="5">Oxygen sensor histidine kinase NreB</fullName>
        <ecNumber evidence="4">2.7.13.3</ecNumber>
    </recommendedName>
    <alternativeName>
        <fullName evidence="18">Nitrogen regulation protein B</fullName>
    </alternativeName>
</protein>
<evidence type="ECO:0000256" key="5">
    <source>
        <dbReference type="ARBA" id="ARBA00017322"/>
    </source>
</evidence>
<keyword evidence="7" id="KW-0963">Cytoplasm</keyword>
<keyword evidence="8" id="KW-0597">Phosphoprotein</keyword>
<evidence type="ECO:0000256" key="12">
    <source>
        <dbReference type="ARBA" id="ARBA00022777"/>
    </source>
</evidence>
<dbReference type="InterPro" id="IPR050482">
    <property type="entry name" value="Sensor_HK_TwoCompSys"/>
</dbReference>
<evidence type="ECO:0000256" key="19">
    <source>
        <dbReference type="PROSITE-ProRule" id="PRU00339"/>
    </source>
</evidence>
<evidence type="ECO:0000256" key="4">
    <source>
        <dbReference type="ARBA" id="ARBA00012438"/>
    </source>
</evidence>
<feature type="chain" id="PRO_5004827451" description="Oxygen sensor histidine kinase NreB" evidence="21">
    <location>
        <begin position="20"/>
        <end position="643"/>
    </location>
</feature>
<evidence type="ECO:0000313" key="24">
    <source>
        <dbReference type="Proteomes" id="UP000018850"/>
    </source>
</evidence>
<dbReference type="PANTHER" id="PTHR24421">
    <property type="entry name" value="NITRATE/NITRITE SENSOR PROTEIN NARX-RELATED"/>
    <property type="match status" value="1"/>
</dbReference>
<dbReference type="RefSeq" id="WP_038262566.1">
    <property type="nucleotide sequence ID" value="NZ_AYXY01000013.1"/>
</dbReference>
<evidence type="ECO:0000256" key="21">
    <source>
        <dbReference type="SAM" id="SignalP"/>
    </source>
</evidence>
<keyword evidence="15" id="KW-0902">Two-component regulatory system</keyword>
<dbReference type="GO" id="GO:0005737">
    <property type="term" value="C:cytoplasm"/>
    <property type="evidence" value="ECO:0007669"/>
    <property type="project" value="UniProtKB-SubCell"/>
</dbReference>
<feature type="repeat" description="TPR" evidence="19">
    <location>
        <begin position="159"/>
        <end position="192"/>
    </location>
</feature>
<dbReference type="InterPro" id="IPR005467">
    <property type="entry name" value="His_kinase_dom"/>
</dbReference>
<evidence type="ECO:0000256" key="17">
    <source>
        <dbReference type="ARBA" id="ARBA00024827"/>
    </source>
</evidence>
<evidence type="ECO:0000256" key="7">
    <source>
        <dbReference type="ARBA" id="ARBA00022490"/>
    </source>
</evidence>
<keyword evidence="16" id="KW-0411">Iron-sulfur</keyword>
<dbReference type="InterPro" id="IPR019734">
    <property type="entry name" value="TPR_rpt"/>
</dbReference>
<dbReference type="Pfam" id="PF02518">
    <property type="entry name" value="HATPase_c"/>
    <property type="match status" value="1"/>
</dbReference>
<dbReference type="Gene3D" id="1.25.40.10">
    <property type="entry name" value="Tetratricopeptide repeat domain"/>
    <property type="match status" value="1"/>
</dbReference>
<keyword evidence="10" id="KW-0479">Metal-binding</keyword>
<dbReference type="STRING" id="376730.SAMN04487906_1812"/>
<keyword evidence="9" id="KW-0808">Transferase</keyword>
<evidence type="ECO:0000256" key="3">
    <source>
        <dbReference type="ARBA" id="ARBA00004496"/>
    </source>
</evidence>
<dbReference type="EC" id="2.7.13.3" evidence="4"/>
<evidence type="ECO:0000256" key="1">
    <source>
        <dbReference type="ARBA" id="ARBA00000085"/>
    </source>
</evidence>
<organism evidence="23 24">
    <name type="scientific">Zhouia amylolytica AD3</name>
    <dbReference type="NCBI Taxonomy" id="1286632"/>
    <lineage>
        <taxon>Bacteria</taxon>
        <taxon>Pseudomonadati</taxon>
        <taxon>Bacteroidota</taxon>
        <taxon>Flavobacteriia</taxon>
        <taxon>Flavobacteriales</taxon>
        <taxon>Flavobacteriaceae</taxon>
        <taxon>Zhouia</taxon>
    </lineage>
</organism>
<dbReference type="PROSITE" id="PS50109">
    <property type="entry name" value="HIS_KIN"/>
    <property type="match status" value="1"/>
</dbReference>
<comment type="caution">
    <text evidence="23">The sequence shown here is derived from an EMBL/GenBank/DDBJ whole genome shotgun (WGS) entry which is preliminary data.</text>
</comment>
<reference evidence="23 24" key="2">
    <citation type="journal article" date="2016" name="Genome Announc.">
        <title>Draft Genome Sequence of Zhouia amylolytica AD3, Isolated from Tidal Flat Sediment.</title>
        <authorList>
            <person name="Jia B."/>
            <person name="Jin H.M."/>
            <person name="Lee H.J."/>
            <person name="Jeon C.O."/>
        </authorList>
    </citation>
    <scope>NUCLEOTIDE SEQUENCE [LARGE SCALE GENOMIC DNA]</scope>
    <source>
        <strain evidence="23 24">AD3</strain>
    </source>
</reference>
<dbReference type="SUPFAM" id="SSF55874">
    <property type="entry name" value="ATPase domain of HSP90 chaperone/DNA topoisomerase II/histidine kinase"/>
    <property type="match status" value="1"/>
</dbReference>
<name>W2UPX9_9FLAO</name>
<proteinExistence type="predicted"/>
<comment type="cofactor">
    <cofactor evidence="2">
        <name>[4Fe-4S] cluster</name>
        <dbReference type="ChEBI" id="CHEBI:49883"/>
    </cofactor>
</comment>
<dbReference type="PATRIC" id="fig|1286632.3.peg.739"/>
<dbReference type="Gene3D" id="1.20.5.1930">
    <property type="match status" value="1"/>
</dbReference>
<keyword evidence="14" id="KW-0408">Iron</keyword>
<dbReference type="SUPFAM" id="SSF48452">
    <property type="entry name" value="TPR-like"/>
    <property type="match status" value="2"/>
</dbReference>
<evidence type="ECO:0000256" key="18">
    <source>
        <dbReference type="ARBA" id="ARBA00030800"/>
    </source>
</evidence>
<keyword evidence="19" id="KW-0802">TPR repeat</keyword>
<dbReference type="GO" id="GO:0005524">
    <property type="term" value="F:ATP binding"/>
    <property type="evidence" value="ECO:0007669"/>
    <property type="project" value="UniProtKB-KW"/>
</dbReference>
<keyword evidence="24" id="KW-1185">Reference proteome</keyword>
<evidence type="ECO:0000256" key="14">
    <source>
        <dbReference type="ARBA" id="ARBA00023004"/>
    </source>
</evidence>
<dbReference type="GO" id="GO:0046983">
    <property type="term" value="F:protein dimerization activity"/>
    <property type="evidence" value="ECO:0007669"/>
    <property type="project" value="InterPro"/>
</dbReference>
<accession>W2UPX9</accession>
<evidence type="ECO:0000256" key="6">
    <source>
        <dbReference type="ARBA" id="ARBA00022485"/>
    </source>
</evidence>
<keyword evidence="20" id="KW-1133">Transmembrane helix</keyword>
<evidence type="ECO:0000256" key="10">
    <source>
        <dbReference type="ARBA" id="ARBA00022723"/>
    </source>
</evidence>
<dbReference type="SMART" id="SM00387">
    <property type="entry name" value="HATPase_c"/>
    <property type="match status" value="1"/>
</dbReference>
<dbReference type="GO" id="GO:0016020">
    <property type="term" value="C:membrane"/>
    <property type="evidence" value="ECO:0007669"/>
    <property type="project" value="InterPro"/>
</dbReference>
<evidence type="ECO:0000313" key="23">
    <source>
        <dbReference type="EMBL" id="ETN96230.1"/>
    </source>
</evidence>
<gene>
    <name evidence="23" type="ORF">P278_07410</name>
</gene>
<dbReference type="GO" id="GO:0000155">
    <property type="term" value="F:phosphorelay sensor kinase activity"/>
    <property type="evidence" value="ECO:0007669"/>
    <property type="project" value="InterPro"/>
</dbReference>
<dbReference type="InterPro" id="IPR004358">
    <property type="entry name" value="Sig_transdc_His_kin-like_C"/>
</dbReference>
<dbReference type="eggNOG" id="COG4585">
    <property type="taxonomic scope" value="Bacteria"/>
</dbReference>
<keyword evidence="11" id="KW-0547">Nucleotide-binding</keyword>
<dbReference type="Gene3D" id="3.30.565.10">
    <property type="entry name" value="Histidine kinase-like ATPase, C-terminal domain"/>
    <property type="match status" value="1"/>
</dbReference>
<dbReference type="InterPro" id="IPR011712">
    <property type="entry name" value="Sig_transdc_His_kin_sub3_dim/P"/>
</dbReference>
<evidence type="ECO:0000256" key="15">
    <source>
        <dbReference type="ARBA" id="ARBA00023012"/>
    </source>
</evidence>
<comment type="catalytic activity">
    <reaction evidence="1">
        <text>ATP + protein L-histidine = ADP + protein N-phospho-L-histidine.</text>
        <dbReference type="EC" id="2.7.13.3"/>
    </reaction>
</comment>
<dbReference type="InterPro" id="IPR011990">
    <property type="entry name" value="TPR-like_helical_dom_sf"/>
</dbReference>
<keyword evidence="21" id="KW-0732">Signal</keyword>
<dbReference type="Proteomes" id="UP000018850">
    <property type="component" value="Unassembled WGS sequence"/>
</dbReference>
<feature type="domain" description="Histidine kinase" evidence="22">
    <location>
        <begin position="552"/>
        <end position="642"/>
    </location>
</feature>
<evidence type="ECO:0000256" key="20">
    <source>
        <dbReference type="SAM" id="Phobius"/>
    </source>
</evidence>
<evidence type="ECO:0000256" key="16">
    <source>
        <dbReference type="ARBA" id="ARBA00023014"/>
    </source>
</evidence>
<keyword evidence="20" id="KW-0472">Membrane</keyword>
<dbReference type="GO" id="GO:0051539">
    <property type="term" value="F:4 iron, 4 sulfur cluster binding"/>
    <property type="evidence" value="ECO:0007669"/>
    <property type="project" value="UniProtKB-KW"/>
</dbReference>
<dbReference type="InterPro" id="IPR036890">
    <property type="entry name" value="HATPase_C_sf"/>
</dbReference>
<feature type="transmembrane region" description="Helical" evidence="20">
    <location>
        <begin position="390"/>
        <end position="409"/>
    </location>
</feature>
<reference evidence="24" key="1">
    <citation type="submission" date="2013-11" db="EMBL/GenBank/DDBJ databases">
        <title>Draft genome sequence from a member of Zhouia, isolated tidal flat.</title>
        <authorList>
            <person name="Jin H."/>
            <person name="Jeon C.O."/>
        </authorList>
    </citation>
    <scope>NUCLEOTIDE SEQUENCE [LARGE SCALE GENOMIC DNA]</scope>
    <source>
        <strain evidence="24">AD3</strain>
    </source>
</reference>
<dbReference type="CDD" id="cd16917">
    <property type="entry name" value="HATPase_UhpB-NarQ-NarX-like"/>
    <property type="match status" value="1"/>
</dbReference>
<keyword evidence="20" id="KW-0812">Transmembrane</keyword>
<evidence type="ECO:0000256" key="11">
    <source>
        <dbReference type="ARBA" id="ARBA00022741"/>
    </source>
</evidence>
<evidence type="ECO:0000256" key="13">
    <source>
        <dbReference type="ARBA" id="ARBA00022840"/>
    </source>
</evidence>
<sequence>MNKTILLAFCLFISAFVHAQNYRLDLTSFEEKYIEEILNEVSKHKDQKEYVKAISGYNEIKKYLDTIPRLVPLKLILNAEKAKLFEKLNQYDSAATLYKDSKEIFNYIPGIIQDLPDIYVDIVIGGIQVDKKTENYPQAIQELYNALLKVPGDQEKLRSKLYYHLGYTYWYIKDLEQAEKQFRTALSYSNISPFFKNSCYMGLGDALIKKDLDSSLYYYRKAEAYFANKTDKTNYQINQTNIANALILKDSLAKAEKILLNSKEYFENIKLTPYLIPVYTLLANINLNKPDLKSALYYLEMANPITLTKGSLRHREKFFETYVEYSRTIRDSSAARHYNNQAKAVKDSIFNSEKLTQIEVYEVKHRNEINEIKIAAQNDLIASQIKQRNILLISLIVLGVLIFILFLLYKQKLKFQKDLLNKKDELANQQLATLKETQKAERIQAKLDGQQQERSRIAKDLHDSIGGNLAAIKMQLTHLKSEEEQLNYIIKNVDTTYNELRMVSQNLFVQPADKPFTLSLEDLVDQYNSNKTIVELYLFPHNQINFISNTIQTELYPVLKEILTNIFKHAEANYCNINITVHEDYLNLIIEDDGVGFNPSKANLGLGLSNIKTRINTLNGEIQIESIPNTGTTININIPLAHA</sequence>
<evidence type="ECO:0000256" key="2">
    <source>
        <dbReference type="ARBA" id="ARBA00001966"/>
    </source>
</evidence>
<dbReference type="AlphaFoldDB" id="W2UPX9"/>
<dbReference type="EMBL" id="AYXY01000013">
    <property type="protein sequence ID" value="ETN96230.1"/>
    <property type="molecule type" value="Genomic_DNA"/>
</dbReference>
<dbReference type="PRINTS" id="PR00344">
    <property type="entry name" value="BCTRLSENSOR"/>
</dbReference>